<keyword evidence="14" id="KW-0966">Cell projection</keyword>
<dbReference type="InterPro" id="IPR018980">
    <property type="entry name" value="FERM_PH-like_C"/>
</dbReference>
<evidence type="ECO:0000256" key="18">
    <source>
        <dbReference type="SAM" id="MobiDB-lite"/>
    </source>
</evidence>
<dbReference type="InterPro" id="IPR001849">
    <property type="entry name" value="PH_domain"/>
</dbReference>
<feature type="region of interest" description="Disordered" evidence="18">
    <location>
        <begin position="359"/>
        <end position="400"/>
    </location>
</feature>
<dbReference type="InterPro" id="IPR011993">
    <property type="entry name" value="PH-like_dom_sf"/>
</dbReference>
<feature type="non-terminal residue" evidence="22">
    <location>
        <position position="1326"/>
    </location>
</feature>
<dbReference type="GO" id="GO:0043197">
    <property type="term" value="C:dendritic spine"/>
    <property type="evidence" value="ECO:0007669"/>
    <property type="project" value="UniProtKB-SubCell"/>
</dbReference>
<name>Q4S0A7_TETNG</name>
<dbReference type="FunFam" id="2.30.29.30:FF:000002">
    <property type="entry name" value="Band 4.1-like protein 5 isoform 1"/>
    <property type="match status" value="1"/>
</dbReference>
<reference evidence="22" key="1">
    <citation type="journal article" date="2004" name="Nature">
        <title>Genome duplication in the teleost fish Tetraodon nigroviridis reveals the early vertebrate proto-karyotype.</title>
        <authorList>
            <person name="Jaillon O."/>
            <person name="Aury J.-M."/>
            <person name="Brunet F."/>
            <person name="Petit J.-L."/>
            <person name="Stange-Thomann N."/>
            <person name="Mauceli E."/>
            <person name="Bouneau L."/>
            <person name="Fischer C."/>
            <person name="Ozouf-Costaz C."/>
            <person name="Bernot A."/>
            <person name="Nicaud S."/>
            <person name="Jaffe D."/>
            <person name="Fisher S."/>
            <person name="Lutfalla G."/>
            <person name="Dossat C."/>
            <person name="Segurens B."/>
            <person name="Dasilva C."/>
            <person name="Salanoubat M."/>
            <person name="Levy M."/>
            <person name="Boudet N."/>
            <person name="Castellano S."/>
            <person name="Anthouard V."/>
            <person name="Jubin C."/>
            <person name="Castelli V."/>
            <person name="Katinka M."/>
            <person name="Vacherie B."/>
            <person name="Biemont C."/>
            <person name="Skalli Z."/>
            <person name="Cattolico L."/>
            <person name="Poulain J."/>
            <person name="De Berardinis V."/>
            <person name="Cruaud C."/>
            <person name="Duprat S."/>
            <person name="Brottier P."/>
            <person name="Coutanceau J.-P."/>
            <person name="Gouzy J."/>
            <person name="Parra G."/>
            <person name="Lardier G."/>
            <person name="Chapple C."/>
            <person name="McKernan K.J."/>
            <person name="McEwan P."/>
            <person name="Bosak S."/>
            <person name="Kellis M."/>
            <person name="Volff J.-N."/>
            <person name="Guigo R."/>
            <person name="Zody M.C."/>
            <person name="Mesirov J."/>
            <person name="Lindblad-Toh K."/>
            <person name="Birren B."/>
            <person name="Nusbaum C."/>
            <person name="Kahn D."/>
            <person name="Robinson-Rechavi M."/>
            <person name="Laudet V."/>
            <person name="Schachter V."/>
            <person name="Quetier F."/>
            <person name="Saurin W."/>
            <person name="Scarpelli C."/>
            <person name="Wincker P."/>
            <person name="Lander E.S."/>
            <person name="Weissenbach J."/>
            <person name="Roest Crollius H."/>
        </authorList>
    </citation>
    <scope>NUCLEOTIDE SEQUENCE [LARGE SCALE GENOMIC DNA]</scope>
</reference>
<feature type="domain" description="FERM" evidence="21">
    <location>
        <begin position="1"/>
        <end position="294"/>
    </location>
</feature>
<feature type="domain" description="DH" evidence="20">
    <location>
        <begin position="768"/>
        <end position="983"/>
    </location>
</feature>
<dbReference type="FunFam" id="1.20.900.10:FF:000021">
    <property type="entry name" value="FERM, RhoGEF and pleckstrin domain-containing protein 1"/>
    <property type="match status" value="1"/>
</dbReference>
<dbReference type="FunFam" id="1.20.80.10:FF:000005">
    <property type="entry name" value="FERM, RhoGEF and pleckstrin domain-containing protein 1"/>
    <property type="match status" value="1"/>
</dbReference>
<dbReference type="SMART" id="SM00295">
    <property type="entry name" value="B41"/>
    <property type="match status" value="1"/>
</dbReference>
<keyword evidence="12" id="KW-0770">Synapse</keyword>
<dbReference type="Pfam" id="PF08736">
    <property type="entry name" value="FA"/>
    <property type="match status" value="1"/>
</dbReference>
<dbReference type="Pfam" id="PF00169">
    <property type="entry name" value="PH"/>
    <property type="match status" value="2"/>
</dbReference>
<dbReference type="SUPFAM" id="SSF50729">
    <property type="entry name" value="PH domain-like"/>
    <property type="match status" value="3"/>
</dbReference>
<dbReference type="CDD" id="cd00160">
    <property type="entry name" value="RhoGEF"/>
    <property type="match status" value="1"/>
</dbReference>
<evidence type="ECO:0000256" key="1">
    <source>
        <dbReference type="ARBA" id="ARBA00004279"/>
    </source>
</evidence>
<dbReference type="PANTHER" id="PTHR45858">
    <property type="entry name" value="FERM DOMAIN CONTAINING PROTEIN"/>
    <property type="match status" value="1"/>
</dbReference>
<dbReference type="InterPro" id="IPR014352">
    <property type="entry name" value="FERM/acyl-CoA-bd_prot_sf"/>
</dbReference>
<evidence type="ECO:0000313" key="22">
    <source>
        <dbReference type="EMBL" id="CAG05925.1"/>
    </source>
</evidence>
<accession>Q4S0A7</accession>
<dbReference type="PROSITE" id="PS50010">
    <property type="entry name" value="DH_2"/>
    <property type="match status" value="1"/>
</dbReference>
<dbReference type="SMART" id="SM01195">
    <property type="entry name" value="FA"/>
    <property type="match status" value="1"/>
</dbReference>
<evidence type="ECO:0000256" key="11">
    <source>
        <dbReference type="ARBA" id="ARBA00022737"/>
    </source>
</evidence>
<dbReference type="GO" id="GO:0005829">
    <property type="term" value="C:cytosol"/>
    <property type="evidence" value="ECO:0007669"/>
    <property type="project" value="UniProtKB-SubCell"/>
</dbReference>
<keyword evidence="13" id="KW-0472">Membrane</keyword>
<dbReference type="CDD" id="cd13235">
    <property type="entry name" value="PH2_FARP1-like"/>
    <property type="match status" value="1"/>
</dbReference>
<keyword evidence="10" id="KW-0344">Guanine-nucleotide releasing factor</keyword>
<dbReference type="Gene3D" id="2.30.29.30">
    <property type="entry name" value="Pleckstrin-homology domain (PH domain)/Phosphotyrosine-binding domain (PTB)"/>
    <property type="match status" value="3"/>
</dbReference>
<dbReference type="InterPro" id="IPR029071">
    <property type="entry name" value="Ubiquitin-like_domsf"/>
</dbReference>
<evidence type="ECO:0000256" key="14">
    <source>
        <dbReference type="ARBA" id="ARBA00023273"/>
    </source>
</evidence>
<feature type="non-terminal residue" evidence="22">
    <location>
        <position position="1"/>
    </location>
</feature>
<sequence length="1326" mass="149002">QKASGKVLLDLVCSHMNLVEGDYFGLEFQNHQKIMVWLDHIKPIIKQLRRESTSTSTLSYTLMPITLTRLHVSGPKHTILRFAVKFFPPDHAQLLEELTRYLFALQIKQDISSGRLTCNDTSAALMVSHIIQSEIGDFEESKCRSHLLNNNYIPDQMPLIDKIMEFHSRHIGQTPAESDYQLLDVARRLEMYGIRLHPAKDREGTRLSLTVAHTGVLVFQGHAKINSFNWAKVRKLSFKRKRFLIKLRSDLNVRPQNLVSSYQDTLDFLMASRDCCKVFWKICVEYHAFFRLYEEPKPKPKPILFTRGSSFRFSGRTQKQVIDYVKESEFKKIPFERLVLLESTLRRCGIGRSPCWTGEKRGSVRQTHPEHQSTGPASLASAFPSGEVNSEYNGGQARPGSFNCRYREQVVRGSGSGSVGRLRPSSQHLFNVTCEFEESPSYQSPDRRNMAKHGLSARERGCSSPPAGPQPRSDAAASAVDSFRYSEQNGCGPAPLGFDQGRASPLPARSSRLQNLPKAGPRSDPDPNQGASSRGQEHCPTLSRAERMAALERRMLANGLSAPGRSRGGSGQKRKAPAGAPHMGGVQMNDCGTTSGSESSESEAESNRGSGPQASGNPVETSFASSIPRSKFSFGSLQLDEEADEEGCYVFSDEDGGQTFNCSNSPYLSASTCRPHAMVNGQKTLDLCSHSPDCRQPSPLTSPLLNDAGSIRTDDEDEVRRKVCDQFGSFCATKLLLNTSFRLVFPLSCYGAFISLLLLLFQRFPTDRAYFIAKELLTTERTYVKDLEVVTVSFQNAVGQEEAPPDSLKKSIFSTFEPLHKFHTGFLREVEQRLALWEGRSNAHIKGDSQRIGDVMLKNIQALRVRSCSVRQCDAVSLLFHLHSVCLQPLTGSLHKQSEALLELEKACRSCPRLEDLCRDFELQKVCYVPLNVFILRPLHRLVHYKQILERLCKHYAATHADFRDCRAALADVSEVVEQLQGSLIKMENFQKLLELKKDLIGIDNLVVPGRVSQRLRRTFSHLGSDRRRSDGWSLFLLCLSQEFIRLGCLSKLSGKGLQQRMFFLFNDIILYTSRGMMPTNQFKVHGQLPLHGMTIRESEDEWGVPHAFTLAGQQQSLVVAASSVAEMQKWMEDIGVAIEMAKTTNGLSSDLLTCSLSGNKCPEDFIVEAESEDDSAALQTSLERPAPHRGNTMVHVCWHRNTSVSMVDFSVAVENQLSGNLLRKFKNSNGWQKLWVVFTNFSLFFYKSHQDDYPLASLPLLGYSVSVPSDSENIHKDYVFKLHFKSHVYYFRSESEYTFERWMEVIRSATLSSSGARGLNNKESR</sequence>
<dbReference type="InterPro" id="IPR014847">
    <property type="entry name" value="FA"/>
</dbReference>
<dbReference type="SUPFAM" id="SSF48065">
    <property type="entry name" value="DBL homology domain (DH-domain)"/>
    <property type="match status" value="1"/>
</dbReference>
<protein>
    <recommendedName>
        <fullName evidence="16">FERM, ARHGEF and pleckstrin domain-containing protein 1</fullName>
    </recommendedName>
    <alternativeName>
        <fullName evidence="17">FERM, RhoGEF and pleckstrin domain-containing protein 1</fullName>
    </alternativeName>
</protein>
<dbReference type="CDD" id="cd01220">
    <property type="entry name" value="PH1_FARP1-like"/>
    <property type="match status" value="1"/>
</dbReference>
<feature type="region of interest" description="Disordered" evidence="18">
    <location>
        <begin position="559"/>
        <end position="624"/>
    </location>
</feature>
<dbReference type="InterPro" id="IPR019749">
    <property type="entry name" value="Band_41_domain"/>
</dbReference>
<dbReference type="SUPFAM" id="SSF47031">
    <property type="entry name" value="Second domain of FERM"/>
    <property type="match status" value="1"/>
</dbReference>
<evidence type="ECO:0000256" key="3">
    <source>
        <dbReference type="ARBA" id="ARBA00004486"/>
    </source>
</evidence>
<evidence type="ECO:0000256" key="9">
    <source>
        <dbReference type="ARBA" id="ARBA00022599"/>
    </source>
</evidence>
<dbReference type="PROSITE" id="PS50003">
    <property type="entry name" value="PH_DOMAIN"/>
    <property type="match status" value="2"/>
</dbReference>
<dbReference type="GO" id="GO:0005085">
    <property type="term" value="F:guanyl-nucleotide exchange factor activity"/>
    <property type="evidence" value="ECO:0007669"/>
    <property type="project" value="UniProtKB-KW"/>
</dbReference>
<feature type="compositionally biased region" description="Polar residues" evidence="18">
    <location>
        <begin position="612"/>
        <end position="624"/>
    </location>
</feature>
<gene>
    <name evidence="22" type="ORF">GSTENG00026111001</name>
</gene>
<comment type="subcellular location">
    <subcellularLocation>
        <location evidence="2">Cell membrane</location>
        <topology evidence="2">Peripheral membrane protein</topology>
        <orientation evidence="2">Cytoplasmic side</orientation>
    </subcellularLocation>
    <subcellularLocation>
        <location evidence="1">Cell projection</location>
        <location evidence="1">Dendrite</location>
    </subcellularLocation>
    <subcellularLocation>
        <location evidence="5">Cell projection</location>
        <location evidence="5">Dendritic spine</location>
    </subcellularLocation>
    <subcellularLocation>
        <location evidence="3">Cell projection</location>
        <location evidence="3">Filopodium</location>
    </subcellularLocation>
    <subcellularLocation>
        <location evidence="4">Cytoplasm</location>
        <location evidence="4">Cytosol</location>
    </subcellularLocation>
    <subcellularLocation>
        <location evidence="15">Synapse</location>
        <location evidence="15">Synaptosome</location>
    </subcellularLocation>
</comment>
<dbReference type="Pfam" id="PF09380">
    <property type="entry name" value="FERM_C"/>
    <property type="match status" value="1"/>
</dbReference>
<dbReference type="Gene3D" id="1.20.80.10">
    <property type="match status" value="1"/>
</dbReference>
<evidence type="ECO:0000256" key="17">
    <source>
        <dbReference type="ARBA" id="ARBA00042170"/>
    </source>
</evidence>
<comment type="caution">
    <text evidence="22">The sequence shown here is derived from an EMBL/GenBank/DDBJ whole genome shotgun (WGS) entry which is preliminary data.</text>
</comment>
<dbReference type="Pfam" id="PF00373">
    <property type="entry name" value="FERM_M"/>
    <property type="match status" value="1"/>
</dbReference>
<organism evidence="22">
    <name type="scientific">Tetraodon nigroviridis</name>
    <name type="common">Spotted green pufferfish</name>
    <name type="synonym">Chelonodon nigroviridis</name>
    <dbReference type="NCBI Taxonomy" id="99883"/>
    <lineage>
        <taxon>Eukaryota</taxon>
        <taxon>Metazoa</taxon>
        <taxon>Chordata</taxon>
        <taxon>Craniata</taxon>
        <taxon>Vertebrata</taxon>
        <taxon>Euteleostomi</taxon>
        <taxon>Actinopterygii</taxon>
        <taxon>Neopterygii</taxon>
        <taxon>Teleostei</taxon>
        <taxon>Neoteleostei</taxon>
        <taxon>Acanthomorphata</taxon>
        <taxon>Eupercaria</taxon>
        <taxon>Tetraodontiformes</taxon>
        <taxon>Tetradontoidea</taxon>
        <taxon>Tetraodontidae</taxon>
        <taxon>Tetraodon</taxon>
    </lineage>
</organism>
<dbReference type="InterPro" id="IPR000219">
    <property type="entry name" value="DH_dom"/>
</dbReference>
<evidence type="ECO:0000256" key="2">
    <source>
        <dbReference type="ARBA" id="ARBA00004413"/>
    </source>
</evidence>
<evidence type="ECO:0000256" key="7">
    <source>
        <dbReference type="ARBA" id="ARBA00022475"/>
    </source>
</evidence>
<dbReference type="OrthoDB" id="9990815at2759"/>
<evidence type="ECO:0000256" key="10">
    <source>
        <dbReference type="ARBA" id="ARBA00022658"/>
    </source>
</evidence>
<dbReference type="InterPro" id="IPR000299">
    <property type="entry name" value="FERM_domain"/>
</dbReference>
<dbReference type="InterPro" id="IPR035899">
    <property type="entry name" value="DBL_dom_sf"/>
</dbReference>
<evidence type="ECO:0000256" key="16">
    <source>
        <dbReference type="ARBA" id="ARBA00040395"/>
    </source>
</evidence>
<dbReference type="Gene3D" id="3.10.20.90">
    <property type="entry name" value="Phosphatidylinositol 3-kinase Catalytic Subunit, Chain A, domain 1"/>
    <property type="match status" value="1"/>
</dbReference>
<feature type="domain" description="PH" evidence="19">
    <location>
        <begin position="1043"/>
        <end position="1140"/>
    </location>
</feature>
<evidence type="ECO:0000256" key="8">
    <source>
        <dbReference type="ARBA" id="ARBA00022490"/>
    </source>
</evidence>
<dbReference type="GO" id="GO:0030175">
    <property type="term" value="C:filopodium"/>
    <property type="evidence" value="ECO:0007669"/>
    <property type="project" value="UniProtKB-SubCell"/>
</dbReference>
<evidence type="ECO:0000256" key="13">
    <source>
        <dbReference type="ARBA" id="ARBA00023136"/>
    </source>
</evidence>
<evidence type="ECO:0000256" key="15">
    <source>
        <dbReference type="ARBA" id="ARBA00034102"/>
    </source>
</evidence>
<evidence type="ECO:0000256" key="6">
    <source>
        <dbReference type="ARBA" id="ARBA00022473"/>
    </source>
</evidence>
<evidence type="ECO:0000256" key="4">
    <source>
        <dbReference type="ARBA" id="ARBA00004514"/>
    </source>
</evidence>
<keyword evidence="7" id="KW-1003">Cell membrane</keyword>
<evidence type="ECO:0000256" key="5">
    <source>
        <dbReference type="ARBA" id="ARBA00004552"/>
    </source>
</evidence>
<feature type="compositionally biased region" description="Basic and acidic residues" evidence="18">
    <location>
        <begin position="359"/>
        <end position="371"/>
    </location>
</feature>
<dbReference type="PROSITE" id="PS50057">
    <property type="entry name" value="FERM_3"/>
    <property type="match status" value="1"/>
</dbReference>
<reference evidence="22" key="2">
    <citation type="submission" date="2004-02" db="EMBL/GenBank/DDBJ databases">
        <authorList>
            <consortium name="Genoscope"/>
            <consortium name="Whitehead Institute Centre for Genome Research"/>
        </authorList>
    </citation>
    <scope>NUCLEOTIDE SEQUENCE</scope>
</reference>
<dbReference type="InterPro" id="IPR018979">
    <property type="entry name" value="FERM_N"/>
</dbReference>
<dbReference type="SMART" id="SM00325">
    <property type="entry name" value="RhoGEF"/>
    <property type="match status" value="1"/>
</dbReference>
<keyword evidence="6" id="KW-0217">Developmental protein</keyword>
<keyword evidence="8" id="KW-0963">Cytoplasm</keyword>
<evidence type="ECO:0000256" key="12">
    <source>
        <dbReference type="ARBA" id="ARBA00023018"/>
    </source>
</evidence>
<dbReference type="Pfam" id="PF00621">
    <property type="entry name" value="RhoGEF"/>
    <property type="match status" value="1"/>
</dbReference>
<feature type="domain" description="PH" evidence="19">
    <location>
        <begin position="1215"/>
        <end position="1312"/>
    </location>
</feature>
<dbReference type="Gene3D" id="1.20.900.10">
    <property type="entry name" value="Dbl homology (DH) domain"/>
    <property type="match status" value="1"/>
</dbReference>
<dbReference type="FunFam" id="2.30.29.30:FF:000046">
    <property type="entry name" value="FERM, RhoGEF and pleckstrin domain-containing protein 1"/>
    <property type="match status" value="1"/>
</dbReference>
<dbReference type="InterPro" id="IPR041788">
    <property type="entry name" value="FARP1/FARP2/FRMD7_FERM_C"/>
</dbReference>
<evidence type="ECO:0000259" key="21">
    <source>
        <dbReference type="PROSITE" id="PS50057"/>
    </source>
</evidence>
<dbReference type="CDD" id="cd13193">
    <property type="entry name" value="FERM_C_FARP1-like"/>
    <property type="match status" value="1"/>
</dbReference>
<evidence type="ECO:0000259" key="19">
    <source>
        <dbReference type="PROSITE" id="PS50003"/>
    </source>
</evidence>
<dbReference type="CDD" id="cd14473">
    <property type="entry name" value="FERM_B-lobe"/>
    <property type="match status" value="1"/>
</dbReference>
<dbReference type="PANTHER" id="PTHR45858:SF2">
    <property type="entry name" value="FERM, ARHGEF AND PLECKSTRIN DOMAIN-CONTAINING PROTEIN 1"/>
    <property type="match status" value="1"/>
</dbReference>
<dbReference type="Pfam" id="PF09379">
    <property type="entry name" value="FERM_N"/>
    <property type="match status" value="1"/>
</dbReference>
<keyword evidence="11" id="KW-0677">Repeat</keyword>
<feature type="region of interest" description="Disordered" evidence="18">
    <location>
        <begin position="436"/>
        <end position="542"/>
    </location>
</feature>
<dbReference type="InterPro" id="IPR035963">
    <property type="entry name" value="FERM_2"/>
</dbReference>
<proteinExistence type="predicted"/>
<dbReference type="SMART" id="SM00233">
    <property type="entry name" value="PH"/>
    <property type="match status" value="2"/>
</dbReference>
<dbReference type="EMBL" id="CAAE01014781">
    <property type="protein sequence ID" value="CAG05925.1"/>
    <property type="molecule type" value="Genomic_DNA"/>
</dbReference>
<evidence type="ECO:0000259" key="20">
    <source>
        <dbReference type="PROSITE" id="PS50010"/>
    </source>
</evidence>
<dbReference type="SUPFAM" id="SSF54236">
    <property type="entry name" value="Ubiquitin-like"/>
    <property type="match status" value="1"/>
</dbReference>
<dbReference type="GO" id="GO:0005886">
    <property type="term" value="C:plasma membrane"/>
    <property type="evidence" value="ECO:0007669"/>
    <property type="project" value="UniProtKB-SubCell"/>
</dbReference>
<dbReference type="KEGG" id="tng:GSTEN00026111G001"/>
<dbReference type="SMART" id="SM01196">
    <property type="entry name" value="FERM_C"/>
    <property type="match status" value="1"/>
</dbReference>
<dbReference type="InterPro" id="IPR051835">
    <property type="entry name" value="RAC1-GEF"/>
</dbReference>
<dbReference type="InterPro" id="IPR019748">
    <property type="entry name" value="FERM_central"/>
</dbReference>
<keyword evidence="9" id="KW-0771">Synaptosome</keyword>